<comment type="subcellular location">
    <subcellularLocation>
        <location evidence="1">Membrane</location>
        <topology evidence="1">Multi-pass membrane protein</topology>
    </subcellularLocation>
</comment>
<comment type="function">
    <text evidence="8">Component of the cytochrome c oxidase, the last enzyme in the mitochondrial electron transport chain which drives oxidative phosphorylation. The respiratory chain contains 3 multisubunit complexes succinate dehydrogenase (complex II, CII), ubiquinol-cytochrome c oxidoreductase (cytochrome b-c1 complex, complex III, CIII) and cytochrome c oxidase (complex IV, CIV), that cooperate to transfer electrons derived from NADH and succinate to molecular oxygen, creating an electrochemical gradient over the inner membrane that drives transmembrane transport and the ATP synthase. Cytochrome c oxidase is the component of the respiratory chain that catalyzes the reduction of oxygen to water. Electrons originating from reduced cytochrome c in the intermembrane space (IMS) are transferred via the dinuclear copper A center (CU(A)) of subunit 2 and heme A of subunit 1 to the active site in subunit 1, a binuclear center (BNC) formed by heme A3 and copper B (CU(B)). The BNC reduces molecular oxygen to 2 water molecules using 4 electrons from cytochrome c in the IMS and 4 protons from the mitochondrial matrix.</text>
</comment>
<feature type="transmembrane region" description="Helical" evidence="9">
    <location>
        <begin position="211"/>
        <end position="234"/>
    </location>
</feature>
<proteinExistence type="inferred from homology"/>
<evidence type="ECO:0000313" key="11">
    <source>
        <dbReference type="EMBL" id="AAK84279.1"/>
    </source>
</evidence>
<organism evidence="11">
    <name type="scientific">Rhizophydium sp. 136</name>
    <dbReference type="NCBI Taxonomy" id="60187"/>
    <lineage>
        <taxon>Eukaryota</taxon>
        <taxon>Fungi</taxon>
        <taxon>Fungi incertae sedis</taxon>
        <taxon>Chytridiomycota</taxon>
        <taxon>Chytridiomycota incertae sedis</taxon>
        <taxon>Chytridiomycetes</taxon>
        <taxon>Rhizophydiales</taxon>
        <taxon>Rhizophydiaceae</taxon>
        <taxon>Rhizophydium</taxon>
    </lineage>
</organism>
<dbReference type="EMBL" id="AF404306">
    <property type="protein sequence ID" value="AAK84279.1"/>
    <property type="molecule type" value="Genomic_DNA"/>
</dbReference>
<keyword evidence="7 9" id="KW-0472">Membrane</keyword>
<keyword evidence="8 11" id="KW-0496">Mitochondrion</keyword>
<evidence type="ECO:0000259" key="10">
    <source>
        <dbReference type="PROSITE" id="PS50253"/>
    </source>
</evidence>
<dbReference type="AlphaFoldDB" id="Q950M9"/>
<evidence type="ECO:0000256" key="4">
    <source>
        <dbReference type="ARBA" id="ARBA00022692"/>
    </source>
</evidence>
<dbReference type="Gene3D" id="1.20.120.80">
    <property type="entry name" value="Cytochrome c oxidase, subunit III, four-helix bundle"/>
    <property type="match status" value="1"/>
</dbReference>
<dbReference type="RefSeq" id="NP_150349.1">
    <property type="nucleotide sequence ID" value="NC_003053.1"/>
</dbReference>
<gene>
    <name evidence="11" type="primary">cox3</name>
</gene>
<geneLocation type="mitochondrion" evidence="11"/>
<dbReference type="PROSITE" id="PS50253">
    <property type="entry name" value="COX3"/>
    <property type="match status" value="1"/>
</dbReference>
<dbReference type="PANTHER" id="PTHR11403">
    <property type="entry name" value="CYTOCHROME C OXIDASE SUBUNIT III"/>
    <property type="match status" value="1"/>
</dbReference>
<feature type="transmembrane region" description="Helical" evidence="9">
    <location>
        <begin position="94"/>
        <end position="117"/>
    </location>
</feature>
<dbReference type="GO" id="GO:0016020">
    <property type="term" value="C:membrane"/>
    <property type="evidence" value="ECO:0007669"/>
    <property type="project" value="UniProtKB-SubCell"/>
</dbReference>
<feature type="transmembrane region" description="Helical" evidence="9">
    <location>
        <begin position="138"/>
        <end position="161"/>
    </location>
</feature>
<feature type="transmembrane region" description="Helical" evidence="9">
    <location>
        <begin position="56"/>
        <end position="74"/>
    </location>
</feature>
<accession>Q950M9</accession>
<dbReference type="InterPro" id="IPR033945">
    <property type="entry name" value="Cyt_c_oxase_su3_dom"/>
</dbReference>
<dbReference type="GO" id="GO:0004129">
    <property type="term" value="F:cytochrome-c oxidase activity"/>
    <property type="evidence" value="ECO:0007669"/>
    <property type="project" value="InterPro"/>
</dbReference>
<evidence type="ECO:0000256" key="8">
    <source>
        <dbReference type="RuleBase" id="RU003375"/>
    </source>
</evidence>
<dbReference type="InterPro" id="IPR013833">
    <property type="entry name" value="Cyt_c_oxidase_su3_a-hlx"/>
</dbReference>
<dbReference type="SUPFAM" id="SSF81452">
    <property type="entry name" value="Cytochrome c oxidase subunit III-like"/>
    <property type="match status" value="1"/>
</dbReference>
<feature type="domain" description="Heme-copper oxidase subunit III family profile" evidence="10">
    <location>
        <begin position="16"/>
        <end position="275"/>
    </location>
</feature>
<evidence type="ECO:0000256" key="6">
    <source>
        <dbReference type="ARBA" id="ARBA00022989"/>
    </source>
</evidence>
<dbReference type="GO" id="GO:0006123">
    <property type="term" value="P:mitochondrial electron transport, cytochrome c to oxygen"/>
    <property type="evidence" value="ECO:0007669"/>
    <property type="project" value="TreeGrafter"/>
</dbReference>
<feature type="transmembrane region" description="Helical" evidence="9">
    <location>
        <begin position="173"/>
        <end position="190"/>
    </location>
</feature>
<dbReference type="Gene3D" id="1.10.287.70">
    <property type="match status" value="1"/>
</dbReference>
<dbReference type="GO" id="GO:0005739">
    <property type="term" value="C:mitochondrion"/>
    <property type="evidence" value="ECO:0007669"/>
    <property type="project" value="TreeGrafter"/>
</dbReference>
<dbReference type="CDD" id="cd01665">
    <property type="entry name" value="Cyt_c_Oxidase_III"/>
    <property type="match status" value="1"/>
</dbReference>
<dbReference type="Pfam" id="PF00510">
    <property type="entry name" value="COX3"/>
    <property type="match status" value="1"/>
</dbReference>
<evidence type="ECO:0000256" key="1">
    <source>
        <dbReference type="ARBA" id="ARBA00004141"/>
    </source>
</evidence>
<evidence type="ECO:0000256" key="3">
    <source>
        <dbReference type="ARBA" id="ARBA00015944"/>
    </source>
</evidence>
<evidence type="ECO:0000256" key="7">
    <source>
        <dbReference type="ARBA" id="ARBA00023136"/>
    </source>
</evidence>
<reference evidence="11" key="1">
    <citation type="submission" date="2001-07" db="EMBL/GenBank/DDBJ databases">
        <authorList>
            <person name="Lang F.B.F."/>
        </authorList>
    </citation>
    <scope>NUCLEOTIDE SEQUENCE</scope>
    <source>
        <strain evidence="11">136</strain>
    </source>
</reference>
<dbReference type="InterPro" id="IPR024791">
    <property type="entry name" value="Cyt_c/ubiquinol_Oxase_su3"/>
</dbReference>
<evidence type="ECO:0000256" key="9">
    <source>
        <dbReference type="SAM" id="Phobius"/>
    </source>
</evidence>
<evidence type="ECO:0000256" key="5">
    <source>
        <dbReference type="ARBA" id="ARBA00022967"/>
    </source>
</evidence>
<dbReference type="PANTHER" id="PTHR11403:SF7">
    <property type="entry name" value="CYTOCHROME C OXIDASE SUBUNIT 3"/>
    <property type="match status" value="1"/>
</dbReference>
<dbReference type="GO" id="GO:0016491">
    <property type="term" value="F:oxidoreductase activity"/>
    <property type="evidence" value="ECO:0007669"/>
    <property type="project" value="UniProtKB-KW"/>
</dbReference>
<keyword evidence="6 9" id="KW-1133">Transmembrane helix</keyword>
<feature type="transmembrane region" description="Helical" evidence="9">
    <location>
        <begin position="254"/>
        <end position="274"/>
    </location>
</feature>
<keyword evidence="5" id="KW-1278">Translocase</keyword>
<keyword evidence="4 8" id="KW-0812">Transmembrane</keyword>
<feature type="transmembrane region" description="Helical" evidence="9">
    <location>
        <begin position="28"/>
        <end position="49"/>
    </location>
</feature>
<keyword evidence="11" id="KW-0560">Oxidoreductase</keyword>
<protein>
    <recommendedName>
        <fullName evidence="3 8">Cytochrome c oxidase subunit 3</fullName>
    </recommendedName>
</protein>
<name>Q950M9_9FUNG</name>
<dbReference type="InterPro" id="IPR000298">
    <property type="entry name" value="Cyt_c_oxidase-like_su3"/>
</dbReference>
<reference evidence="11" key="2">
    <citation type="journal article" date="2002" name="Mol. Biol. Evol.">
        <title>Hyaloraphidium curvatum: a linear mitochondrial genome, tRNA editing, and an evolutionary link to lower fungi.</title>
        <authorList>
            <person name="Forget L."/>
            <person name="Ustinova J."/>
            <person name="Wang Z."/>
            <person name="Huss V.A."/>
            <person name="Franz Lang B."/>
        </authorList>
    </citation>
    <scope>NUCLEOTIDE SEQUENCE</scope>
    <source>
        <strain evidence="11">136</strain>
    </source>
</reference>
<dbReference type="InterPro" id="IPR035973">
    <property type="entry name" value="Cyt_c_oxidase_su3-like_sf"/>
</dbReference>
<evidence type="ECO:0000256" key="2">
    <source>
        <dbReference type="ARBA" id="ARBA00010581"/>
    </source>
</evidence>
<comment type="similarity">
    <text evidence="2 8">Belongs to the cytochrome c oxidase subunit 3 family.</text>
</comment>
<sequence length="275" mass="30896">MFSTKSHSSIDSIPHNTHPFHLVDISPWPILISFALLSGALTLVNWLTLGEMSSNIVINSIILINLVSIIILWFRDVVREAKAGYHTKKVQDGLMLGFLIFLITEVLLFFSFFWCLGHSALNPTIEIVTWPPLGVNSINYLSLPLLNSVLLLSGGWIATWAHHSFFLGNKTNTLIGLIIAVILTIIFVYVQYLEYSYSEFTIADSVYGSSFFILTGTHGIHVMAAVIFLCVATYRIFTDSVTSEHALNLDFALIYYHLVDVVWLVVFLVVYFWGG</sequence>
<dbReference type="GeneID" id="803667"/>